<dbReference type="RefSeq" id="XP_037214683.1">
    <property type="nucleotide sequence ID" value="XM_037368715.1"/>
</dbReference>
<dbReference type="AlphaFoldDB" id="A0A8H6S4M7"/>
<accession>A0A8H6S4M7</accession>
<evidence type="ECO:0000256" key="14">
    <source>
        <dbReference type="SAM" id="MobiDB-lite"/>
    </source>
</evidence>
<feature type="domain" description="SH3" evidence="16">
    <location>
        <begin position="301"/>
        <end position="376"/>
    </location>
</feature>
<keyword evidence="6 15" id="KW-1133">Transmembrane helix</keyword>
<evidence type="ECO:0000256" key="4">
    <source>
        <dbReference type="ARBA" id="ARBA00022692"/>
    </source>
</evidence>
<dbReference type="Pfam" id="PF04088">
    <property type="entry name" value="Peroxin-13_N"/>
    <property type="match status" value="1"/>
</dbReference>
<evidence type="ECO:0000256" key="8">
    <source>
        <dbReference type="ARBA" id="ARBA00023136"/>
    </source>
</evidence>
<name>A0A8H6S4M7_9AGAR</name>
<evidence type="ECO:0000256" key="6">
    <source>
        <dbReference type="ARBA" id="ARBA00022989"/>
    </source>
</evidence>
<protein>
    <recommendedName>
        <fullName evidence="11">Peroxisomal membrane protein PEX13</fullName>
    </recommendedName>
    <alternativeName>
        <fullName evidence="10">Peroxin-13</fullName>
    </alternativeName>
</protein>
<keyword evidence="8 15" id="KW-0472">Membrane</keyword>
<dbReference type="PROSITE" id="PS50002">
    <property type="entry name" value="SH3"/>
    <property type="match status" value="1"/>
</dbReference>
<organism evidence="17 18">
    <name type="scientific">Mycena indigotica</name>
    <dbReference type="NCBI Taxonomy" id="2126181"/>
    <lineage>
        <taxon>Eukaryota</taxon>
        <taxon>Fungi</taxon>
        <taxon>Dikarya</taxon>
        <taxon>Basidiomycota</taxon>
        <taxon>Agaricomycotina</taxon>
        <taxon>Agaricomycetes</taxon>
        <taxon>Agaricomycetidae</taxon>
        <taxon>Agaricales</taxon>
        <taxon>Marasmiineae</taxon>
        <taxon>Mycenaceae</taxon>
        <taxon>Mycena</taxon>
    </lineage>
</organism>
<dbReference type="GO" id="GO:0005778">
    <property type="term" value="C:peroxisomal membrane"/>
    <property type="evidence" value="ECO:0007669"/>
    <property type="project" value="UniProtKB-SubCell"/>
</dbReference>
<reference evidence="17" key="1">
    <citation type="submission" date="2020-05" db="EMBL/GenBank/DDBJ databases">
        <title>Mycena genomes resolve the evolution of fungal bioluminescence.</title>
        <authorList>
            <person name="Tsai I.J."/>
        </authorList>
    </citation>
    <scope>NUCLEOTIDE SEQUENCE</scope>
    <source>
        <strain evidence="17">171206Taipei</strain>
    </source>
</reference>
<keyword evidence="2 13" id="KW-0728">SH3 domain</keyword>
<keyword evidence="7" id="KW-0811">Translocation</keyword>
<dbReference type="PANTHER" id="PTHR19332">
    <property type="entry name" value="PEROXISOMAL MEMBRANE PROTEIN PEX13"/>
    <property type="match status" value="1"/>
</dbReference>
<dbReference type="SUPFAM" id="SSF50044">
    <property type="entry name" value="SH3-domain"/>
    <property type="match status" value="1"/>
</dbReference>
<dbReference type="InterPro" id="IPR001452">
    <property type="entry name" value="SH3_domain"/>
</dbReference>
<evidence type="ECO:0000256" key="13">
    <source>
        <dbReference type="PROSITE-ProRule" id="PRU00192"/>
    </source>
</evidence>
<feature type="transmembrane region" description="Helical" evidence="15">
    <location>
        <begin position="258"/>
        <end position="276"/>
    </location>
</feature>
<dbReference type="Proteomes" id="UP000636479">
    <property type="component" value="Unassembled WGS sequence"/>
</dbReference>
<dbReference type="EMBL" id="JACAZF010000012">
    <property type="protein sequence ID" value="KAF7291956.1"/>
    <property type="molecule type" value="Genomic_DNA"/>
</dbReference>
<comment type="subcellular location">
    <subcellularLocation>
        <location evidence="12">Peroxisome membrane</location>
    </subcellularLocation>
</comment>
<dbReference type="InterPro" id="IPR007223">
    <property type="entry name" value="Peroxin-13_N"/>
</dbReference>
<evidence type="ECO:0000256" key="15">
    <source>
        <dbReference type="SAM" id="Phobius"/>
    </source>
</evidence>
<keyword evidence="18" id="KW-1185">Reference proteome</keyword>
<sequence>MVSPPKPWERSGAAVLSTSSPAATPPSVPTATAAHTASSPPSLPERPAAFNAPTSSLSSALSPYGASPYSRFGTGYGGAFGSYGGYGAGGYGGLGGYGMSPYSSMGMGMGMGMSPYGSMGYGMGGPMNPMGMQLDANGMPIPSLTQTLESTTQHTFTLLHSIVQTFSGVAQMLESTFMATHSSFFAMVGVIDQFGHLRNALGSVLGLFGLMRWMRELITGAPVPRMQSEFREFVNGRPVQGPQPAPGNNAPKASKKPLIIFLLAIFGIPYAMTKLIHILNERAKNSPTSLPGQPLPPLDPASLTFARAVYPFTASTASELSLKENEIVAIMGKFDPRTGGEVDPRVQLENDEWWKGRTRDGREGWFPRKWVQILEKKAIEKKVD</sequence>
<dbReference type="InterPro" id="IPR036028">
    <property type="entry name" value="SH3-like_dom_sf"/>
</dbReference>
<evidence type="ECO:0000256" key="2">
    <source>
        <dbReference type="ARBA" id="ARBA00022443"/>
    </source>
</evidence>
<comment type="similarity">
    <text evidence="1">Belongs to the peroxin-13 family.</text>
</comment>
<evidence type="ECO:0000256" key="9">
    <source>
        <dbReference type="ARBA" id="ARBA00023140"/>
    </source>
</evidence>
<gene>
    <name evidence="17" type="ORF">MIND_01221200</name>
</gene>
<evidence type="ECO:0000256" key="10">
    <source>
        <dbReference type="ARBA" id="ARBA00029693"/>
    </source>
</evidence>
<dbReference type="PANTHER" id="PTHR19332:SF1">
    <property type="entry name" value="PEROXISOMAL MEMBRANE PROTEIN PEX13"/>
    <property type="match status" value="1"/>
</dbReference>
<evidence type="ECO:0000256" key="7">
    <source>
        <dbReference type="ARBA" id="ARBA00023010"/>
    </source>
</evidence>
<comment type="caution">
    <text evidence="17">The sequence shown here is derived from an EMBL/GenBank/DDBJ whole genome shotgun (WGS) entry which is preliminary data.</text>
</comment>
<keyword evidence="5" id="KW-0653">Protein transport</keyword>
<evidence type="ECO:0000256" key="5">
    <source>
        <dbReference type="ARBA" id="ARBA00022927"/>
    </source>
</evidence>
<proteinExistence type="inferred from homology"/>
<feature type="compositionally biased region" description="Low complexity" evidence="14">
    <location>
        <begin position="13"/>
        <end position="22"/>
    </location>
</feature>
<evidence type="ECO:0000313" key="18">
    <source>
        <dbReference type="Proteomes" id="UP000636479"/>
    </source>
</evidence>
<evidence type="ECO:0000256" key="3">
    <source>
        <dbReference type="ARBA" id="ARBA00022448"/>
    </source>
</evidence>
<keyword evidence="4 15" id="KW-0812">Transmembrane</keyword>
<evidence type="ECO:0000256" key="1">
    <source>
        <dbReference type="ARBA" id="ARBA00006033"/>
    </source>
</evidence>
<feature type="compositionally biased region" description="Low complexity" evidence="14">
    <location>
        <begin position="29"/>
        <end position="40"/>
    </location>
</feature>
<dbReference type="GO" id="GO:1990429">
    <property type="term" value="C:peroxisomal importomer complex"/>
    <property type="evidence" value="ECO:0007669"/>
    <property type="project" value="TreeGrafter"/>
</dbReference>
<dbReference type="Gene3D" id="2.30.30.40">
    <property type="entry name" value="SH3 Domains"/>
    <property type="match status" value="1"/>
</dbReference>
<evidence type="ECO:0000259" key="16">
    <source>
        <dbReference type="PROSITE" id="PS50002"/>
    </source>
</evidence>
<evidence type="ECO:0000256" key="11">
    <source>
        <dbReference type="ARBA" id="ARBA00034535"/>
    </source>
</evidence>
<dbReference type="PRINTS" id="PR00452">
    <property type="entry name" value="SH3DOMAIN"/>
</dbReference>
<dbReference type="Pfam" id="PF07653">
    <property type="entry name" value="SH3_2"/>
    <property type="match status" value="1"/>
</dbReference>
<dbReference type="OrthoDB" id="10037838at2759"/>
<dbReference type="InterPro" id="IPR035463">
    <property type="entry name" value="Pex13"/>
</dbReference>
<dbReference type="GO" id="GO:0016560">
    <property type="term" value="P:protein import into peroxisome matrix, docking"/>
    <property type="evidence" value="ECO:0007669"/>
    <property type="project" value="InterPro"/>
</dbReference>
<evidence type="ECO:0000313" key="17">
    <source>
        <dbReference type="EMBL" id="KAF7291956.1"/>
    </source>
</evidence>
<feature type="region of interest" description="Disordered" evidence="14">
    <location>
        <begin position="1"/>
        <end position="56"/>
    </location>
</feature>
<keyword evidence="9" id="KW-0576">Peroxisome</keyword>
<evidence type="ECO:0000256" key="12">
    <source>
        <dbReference type="ARBA" id="ARBA00046271"/>
    </source>
</evidence>
<dbReference type="SMART" id="SM00326">
    <property type="entry name" value="SH3"/>
    <property type="match status" value="1"/>
</dbReference>
<dbReference type="GeneID" id="59351231"/>
<keyword evidence="3" id="KW-0813">Transport</keyword>